<dbReference type="Proteomes" id="UP001142325">
    <property type="component" value="Unassembled WGS sequence"/>
</dbReference>
<keyword evidence="1 2" id="KW-0732">Signal</keyword>
<evidence type="ECO:0000256" key="2">
    <source>
        <dbReference type="SAM" id="SignalP"/>
    </source>
</evidence>
<feature type="signal peptide" evidence="2">
    <location>
        <begin position="1"/>
        <end position="26"/>
    </location>
</feature>
<sequence length="376" mass="40433">MKFNPVVRTATAVVAIGALASLAACASTPAAPDEPDAGSSTGIEIPGATEDQAAKFNELYEAAVESGNTDIVFYGPSATTSTALLKVFTDRFPELSVTLKDMADAQILTTMQTEAATGQRVGDLWWGGDSIQAAMEADICTPVDVFSGPDGFTPPTAQDDRLIYFAYRMFGFVYNSDNVKAADAPKGWNDLLDSEWKGQIAMGDPNAGALRHIFTGMMRPDGHAEQFGEAYVEKLAAQDIQYVDPERNVSAEVASGRFPVGAGVFYGYYLAQKEKGAPLEFVFPLEGGGNFLSRSSLCVAKDGPAADATELFVNWIFTEEGQQALAEKDFSYGNTPTAPGPEGMDSLDKIDKLPFANPDPDFNKPYFEFIEKTFTK</sequence>
<dbReference type="InterPro" id="IPR006059">
    <property type="entry name" value="SBP"/>
</dbReference>
<gene>
    <name evidence="3" type="ORF">GCM10017596_02430</name>
</gene>
<dbReference type="EMBL" id="BSET01000001">
    <property type="protein sequence ID" value="GLK00528.1"/>
    <property type="molecule type" value="Genomic_DNA"/>
</dbReference>
<dbReference type="Pfam" id="PF13416">
    <property type="entry name" value="SBP_bac_8"/>
    <property type="match status" value="1"/>
</dbReference>
<evidence type="ECO:0000313" key="3">
    <source>
        <dbReference type="EMBL" id="GLK00528.1"/>
    </source>
</evidence>
<reference evidence="3" key="2">
    <citation type="submission" date="2023-01" db="EMBL/GenBank/DDBJ databases">
        <authorList>
            <person name="Sun Q."/>
            <person name="Evtushenko L."/>
        </authorList>
    </citation>
    <scope>NUCLEOTIDE SEQUENCE</scope>
    <source>
        <strain evidence="3">VKM Ac-1958</strain>
    </source>
</reference>
<organism evidence="3 4">
    <name type="scientific">Microbacterium keratanolyticum</name>
    <dbReference type="NCBI Taxonomy" id="67574"/>
    <lineage>
        <taxon>Bacteria</taxon>
        <taxon>Bacillati</taxon>
        <taxon>Actinomycetota</taxon>
        <taxon>Actinomycetes</taxon>
        <taxon>Micrococcales</taxon>
        <taxon>Microbacteriaceae</taxon>
        <taxon>Microbacterium</taxon>
    </lineage>
</organism>
<reference evidence="3" key="1">
    <citation type="journal article" date="2014" name="Int. J. Syst. Evol. Microbiol.">
        <title>Complete genome sequence of Corynebacterium casei LMG S-19264T (=DSM 44701T), isolated from a smear-ripened cheese.</title>
        <authorList>
            <consortium name="US DOE Joint Genome Institute (JGI-PGF)"/>
            <person name="Walter F."/>
            <person name="Albersmeier A."/>
            <person name="Kalinowski J."/>
            <person name="Ruckert C."/>
        </authorList>
    </citation>
    <scope>NUCLEOTIDE SEQUENCE</scope>
    <source>
        <strain evidence="3">VKM Ac-1958</strain>
    </source>
</reference>
<accession>A0A9W6HQB1</accession>
<dbReference type="PANTHER" id="PTHR30006">
    <property type="entry name" value="THIAMINE-BINDING PERIPLASMIC PROTEIN-RELATED"/>
    <property type="match status" value="1"/>
</dbReference>
<comment type="caution">
    <text evidence="3">The sequence shown here is derived from an EMBL/GenBank/DDBJ whole genome shotgun (WGS) entry which is preliminary data.</text>
</comment>
<evidence type="ECO:0000313" key="4">
    <source>
        <dbReference type="Proteomes" id="UP001142325"/>
    </source>
</evidence>
<keyword evidence="4" id="KW-1185">Reference proteome</keyword>
<feature type="chain" id="PRO_5040951753" description="Iron(III) transport system substrate-binding protein" evidence="2">
    <location>
        <begin position="27"/>
        <end position="376"/>
    </location>
</feature>
<evidence type="ECO:0000256" key="1">
    <source>
        <dbReference type="ARBA" id="ARBA00022729"/>
    </source>
</evidence>
<name>A0A9W6HQB1_9MICO</name>
<dbReference type="SUPFAM" id="SSF53850">
    <property type="entry name" value="Periplasmic binding protein-like II"/>
    <property type="match status" value="1"/>
</dbReference>
<protein>
    <recommendedName>
        <fullName evidence="5">Iron(III) transport system substrate-binding protein</fullName>
    </recommendedName>
</protein>
<dbReference type="PROSITE" id="PS51257">
    <property type="entry name" value="PROKAR_LIPOPROTEIN"/>
    <property type="match status" value="1"/>
</dbReference>
<evidence type="ECO:0008006" key="5">
    <source>
        <dbReference type="Google" id="ProtNLM"/>
    </source>
</evidence>
<proteinExistence type="predicted"/>
<dbReference type="Gene3D" id="3.40.190.10">
    <property type="entry name" value="Periplasmic binding protein-like II"/>
    <property type="match status" value="2"/>
</dbReference>
<dbReference type="RefSeq" id="WP_204938244.1">
    <property type="nucleotide sequence ID" value="NZ_BAAAUM010000001.1"/>
</dbReference>
<dbReference type="AlphaFoldDB" id="A0A9W6HQB1"/>